<sequence length="137" mass="15946">NTKKNHFGKLHQLPHFSSTFLSSVHHHFSAISPSLLQLSKLHLHYEIRNRDSHFKGMGIPVWKLALYTVFVGVRPSVCLPTTLDVGTNNEQLLKNEFYIGLRQKRATKKSYWRGQFYNSITLYRTCCKYKLRFAACS</sequence>
<dbReference type="PRINTS" id="PR00072">
    <property type="entry name" value="MALOXRDTASE"/>
</dbReference>
<dbReference type="InterPro" id="IPR046346">
    <property type="entry name" value="Aminoacid_DH-like_N_sf"/>
</dbReference>
<evidence type="ECO:0000313" key="3">
    <source>
        <dbReference type="EMBL" id="KAG5586485.1"/>
    </source>
</evidence>
<dbReference type="Gene3D" id="3.40.50.10380">
    <property type="entry name" value="Malic enzyme, N-terminal domain"/>
    <property type="match status" value="1"/>
</dbReference>
<feature type="domain" description="Malic enzyme N-terminal" evidence="2">
    <location>
        <begin position="7"/>
        <end position="132"/>
    </location>
</feature>
<proteinExistence type="predicted"/>
<dbReference type="GO" id="GO:0006108">
    <property type="term" value="P:malate metabolic process"/>
    <property type="evidence" value="ECO:0007669"/>
    <property type="project" value="TreeGrafter"/>
</dbReference>
<dbReference type="AlphaFoldDB" id="A0A9J5XFM2"/>
<protein>
    <recommendedName>
        <fullName evidence="2">Malic enzyme N-terminal domain-containing protein</fullName>
    </recommendedName>
</protein>
<dbReference type="SUPFAM" id="SSF53223">
    <property type="entry name" value="Aminoacid dehydrogenase-like, N-terminal domain"/>
    <property type="match status" value="1"/>
</dbReference>
<dbReference type="PANTHER" id="PTHR23406">
    <property type="entry name" value="MALIC ENZYME-RELATED"/>
    <property type="match status" value="1"/>
</dbReference>
<evidence type="ECO:0000313" key="4">
    <source>
        <dbReference type="Proteomes" id="UP000824120"/>
    </source>
</evidence>
<accession>A0A9J5XFM2</accession>
<evidence type="ECO:0000259" key="2">
    <source>
        <dbReference type="SMART" id="SM01274"/>
    </source>
</evidence>
<dbReference type="Proteomes" id="UP000824120">
    <property type="component" value="Chromosome 9"/>
</dbReference>
<dbReference type="GO" id="GO:0009507">
    <property type="term" value="C:chloroplast"/>
    <property type="evidence" value="ECO:0007669"/>
    <property type="project" value="TreeGrafter"/>
</dbReference>
<dbReference type="GO" id="GO:0004473">
    <property type="term" value="F:malate dehydrogenase (decarboxylating) (NADP+) activity"/>
    <property type="evidence" value="ECO:0007669"/>
    <property type="project" value="TreeGrafter"/>
</dbReference>
<dbReference type="PANTHER" id="PTHR23406:SF89">
    <property type="entry name" value="NADP-DEPENDENT MALIC ENZYME 1"/>
    <property type="match status" value="1"/>
</dbReference>
<reference evidence="3 4" key="1">
    <citation type="submission" date="2020-09" db="EMBL/GenBank/DDBJ databases">
        <title>De no assembly of potato wild relative species, Solanum commersonii.</title>
        <authorList>
            <person name="Cho K."/>
        </authorList>
    </citation>
    <scope>NUCLEOTIDE SEQUENCE [LARGE SCALE GENOMIC DNA]</scope>
    <source>
        <strain evidence="3">LZ3.2</strain>
        <tissue evidence="3">Leaf</tissue>
    </source>
</reference>
<comment type="caution">
    <text evidence="3">The sequence shown here is derived from an EMBL/GenBank/DDBJ whole genome shotgun (WGS) entry which is preliminary data.</text>
</comment>
<feature type="non-terminal residue" evidence="3">
    <location>
        <position position="137"/>
    </location>
</feature>
<dbReference type="InterPro" id="IPR001891">
    <property type="entry name" value="Malic_OxRdtase"/>
</dbReference>
<dbReference type="InterPro" id="IPR012301">
    <property type="entry name" value="Malic_N_dom"/>
</dbReference>
<dbReference type="InterPro" id="IPR037062">
    <property type="entry name" value="Malic_N_dom_sf"/>
</dbReference>
<keyword evidence="4" id="KW-1185">Reference proteome</keyword>
<dbReference type="SMART" id="SM01274">
    <property type="entry name" value="malic"/>
    <property type="match status" value="1"/>
</dbReference>
<dbReference type="EMBL" id="JACXVP010000009">
    <property type="protein sequence ID" value="KAG5586485.1"/>
    <property type="molecule type" value="Genomic_DNA"/>
</dbReference>
<organism evidence="3 4">
    <name type="scientific">Solanum commersonii</name>
    <name type="common">Commerson's wild potato</name>
    <name type="synonym">Commerson's nightshade</name>
    <dbReference type="NCBI Taxonomy" id="4109"/>
    <lineage>
        <taxon>Eukaryota</taxon>
        <taxon>Viridiplantae</taxon>
        <taxon>Streptophyta</taxon>
        <taxon>Embryophyta</taxon>
        <taxon>Tracheophyta</taxon>
        <taxon>Spermatophyta</taxon>
        <taxon>Magnoliopsida</taxon>
        <taxon>eudicotyledons</taxon>
        <taxon>Gunneridae</taxon>
        <taxon>Pentapetalae</taxon>
        <taxon>asterids</taxon>
        <taxon>lamiids</taxon>
        <taxon>Solanales</taxon>
        <taxon>Solanaceae</taxon>
        <taxon>Solanoideae</taxon>
        <taxon>Solaneae</taxon>
        <taxon>Solanum</taxon>
    </lineage>
</organism>
<dbReference type="OrthoDB" id="5365701at2759"/>
<dbReference type="Pfam" id="PF00390">
    <property type="entry name" value="malic"/>
    <property type="match status" value="1"/>
</dbReference>
<evidence type="ECO:0000256" key="1">
    <source>
        <dbReference type="ARBA" id="ARBA00001946"/>
    </source>
</evidence>
<comment type="cofactor">
    <cofactor evidence="1">
        <name>Mg(2+)</name>
        <dbReference type="ChEBI" id="CHEBI:18420"/>
    </cofactor>
</comment>
<gene>
    <name evidence="3" type="ORF">H5410_046919</name>
</gene>
<name>A0A9J5XFM2_SOLCO</name>